<dbReference type="InterPro" id="IPR007110">
    <property type="entry name" value="Ig-like_dom"/>
</dbReference>
<name>A0A7M7PJR0_STRPU</name>
<dbReference type="FunFam" id="2.60.40.10:FF:002017">
    <property type="entry name" value="Uncharacterized protein"/>
    <property type="match status" value="1"/>
</dbReference>
<accession>A0A7M7PJR0</accession>
<dbReference type="PANTHER" id="PTHR26391:SF18">
    <property type="entry name" value="PROTEIN KINASE RECEPTOR TIE-1, PUTATIVE-RELATED"/>
    <property type="match status" value="1"/>
</dbReference>
<dbReference type="SUPFAM" id="SSF49265">
    <property type="entry name" value="Fibronectin type III"/>
    <property type="match status" value="3"/>
</dbReference>
<dbReference type="RefSeq" id="XP_030852512.1">
    <property type="nucleotide sequence ID" value="XM_030996652.1"/>
</dbReference>
<dbReference type="Gene3D" id="2.60.40.10">
    <property type="entry name" value="Immunoglobulins"/>
    <property type="match status" value="5"/>
</dbReference>
<dbReference type="FunFam" id="2.60.40.10:FF:002790">
    <property type="entry name" value="Uncharacterized protein"/>
    <property type="match status" value="1"/>
</dbReference>
<proteinExistence type="predicted"/>
<feature type="domain" description="Fibronectin type-III" evidence="3">
    <location>
        <begin position="346"/>
        <end position="441"/>
    </location>
</feature>
<dbReference type="InterPro" id="IPR003961">
    <property type="entry name" value="FN3_dom"/>
</dbReference>
<protein>
    <submittedName>
        <fullName evidence="4">Uncharacterized protein</fullName>
    </submittedName>
</protein>
<dbReference type="AlphaFoldDB" id="A0A7M7PJR0"/>
<dbReference type="CDD" id="cd00063">
    <property type="entry name" value="FN3"/>
    <property type="match status" value="2"/>
</dbReference>
<feature type="region of interest" description="Disordered" evidence="1">
    <location>
        <begin position="319"/>
        <end position="344"/>
    </location>
</feature>
<feature type="domain" description="Ig-like" evidence="2">
    <location>
        <begin position="131"/>
        <end position="234"/>
    </location>
</feature>
<dbReference type="InterPro" id="IPR013783">
    <property type="entry name" value="Ig-like_fold"/>
</dbReference>
<dbReference type="InterPro" id="IPR036116">
    <property type="entry name" value="FN3_sf"/>
</dbReference>
<dbReference type="SMART" id="SM00060">
    <property type="entry name" value="FN3"/>
    <property type="match status" value="5"/>
</dbReference>
<feature type="domain" description="Fibronectin type-III" evidence="3">
    <location>
        <begin position="238"/>
        <end position="344"/>
    </location>
</feature>
<evidence type="ECO:0000313" key="5">
    <source>
        <dbReference type="Proteomes" id="UP000007110"/>
    </source>
</evidence>
<dbReference type="GeneID" id="100892675"/>
<dbReference type="PANTHER" id="PTHR26391">
    <property type="entry name" value="INACTIVE TYROSINE-PROTEIN KINASE 7"/>
    <property type="match status" value="1"/>
</dbReference>
<reference evidence="5" key="1">
    <citation type="submission" date="2015-02" db="EMBL/GenBank/DDBJ databases">
        <title>Genome sequencing for Strongylocentrotus purpuratus.</title>
        <authorList>
            <person name="Murali S."/>
            <person name="Liu Y."/>
            <person name="Vee V."/>
            <person name="English A."/>
            <person name="Wang M."/>
            <person name="Skinner E."/>
            <person name="Han Y."/>
            <person name="Muzny D.M."/>
            <person name="Worley K.C."/>
            <person name="Gibbs R.A."/>
        </authorList>
    </citation>
    <scope>NUCLEOTIDE SEQUENCE</scope>
</reference>
<keyword evidence="5" id="KW-1185">Reference proteome</keyword>
<dbReference type="Proteomes" id="UP000007110">
    <property type="component" value="Unassembled WGS sequence"/>
</dbReference>
<evidence type="ECO:0000259" key="3">
    <source>
        <dbReference type="PROSITE" id="PS50853"/>
    </source>
</evidence>
<sequence>MAAFIVISQEMITVQGVGVNSSAYQTPLDAPVLQDSWESINVTQERMEQIVCKSAIALHVTSVPRIQENAWMGLRVKKAGLVSIAKDVDADTSIPGTTTASSGTTSATTSIVETTYATTHASTSATTLVTPTIPPQPDSSYAIASFYYTKVNNGEPTTLVCVVTGSPPPTSENISVTHSTGEDEGIVLLESTVHESSRTSQYQVRVSLGEAPLNFTCLLRRPDGESVSKDLAVSVFEPPSFVESNILVQEMTSHSVTIRWTPWNETCDRGDGQVIGYRVYYNTPGQDDIARASRDLIRDTTFTIANLTRDTEYDFRVTASREGPAGGGRYSSSERAKTKCTAPSEAPVLSVRNRSQTTITLDWEVIPEESWGCSALSGLEINVSTDGQNGFPRTLLFNTTAGTANIGQLEDCSTYNINAAFRNKDELGISSEILSVSTSWIRPASVGALQMSSPNQARSYWNFDLIITQIEVSWEPSSSPCSADYYIIRYSLYQKFACQSLETTPTEFEVNTTSTQYNNLVGLEPYSRYKISVTAVNGAGQSEPTIGYSDTSPGPPSNITNVRVNPERTSPTRLGFTWQPLNCRNVNGVFWYYYPRIYKDGDRFYNMAGGTYLDDDFSYSSVEFNGLEACTMYELYIHAANRAYGYRSTPGNLSHAIGVTGVTFTSVSAYATEDQPGLRVYWRVPSQCNVEYYRLSYQLISRKACQDVPVIDAQVYELNVTSSTTYVSEYLSDLEYYATYNISIIAVIRRAESLPMIVSGETRDGGM</sequence>
<dbReference type="OrthoDB" id="9934270at2759"/>
<dbReference type="PROSITE" id="PS50853">
    <property type="entry name" value="FN3"/>
    <property type="match status" value="3"/>
</dbReference>
<feature type="domain" description="Fibronectin type-III" evidence="3">
    <location>
        <begin position="454"/>
        <end position="555"/>
    </location>
</feature>
<evidence type="ECO:0000256" key="1">
    <source>
        <dbReference type="SAM" id="MobiDB-lite"/>
    </source>
</evidence>
<dbReference type="EnsemblMetazoa" id="XM_030996652">
    <property type="protein sequence ID" value="XP_030852512"/>
    <property type="gene ID" value="LOC100892675"/>
</dbReference>
<reference evidence="4" key="2">
    <citation type="submission" date="2021-01" db="UniProtKB">
        <authorList>
            <consortium name="EnsemblMetazoa"/>
        </authorList>
    </citation>
    <scope>IDENTIFICATION</scope>
</reference>
<dbReference type="PROSITE" id="PS50835">
    <property type="entry name" value="IG_LIKE"/>
    <property type="match status" value="1"/>
</dbReference>
<dbReference type="Pfam" id="PF00041">
    <property type="entry name" value="fn3"/>
    <property type="match status" value="2"/>
</dbReference>
<dbReference type="KEGG" id="spu:100892675"/>
<organism evidence="4 5">
    <name type="scientific">Strongylocentrotus purpuratus</name>
    <name type="common">Purple sea urchin</name>
    <dbReference type="NCBI Taxonomy" id="7668"/>
    <lineage>
        <taxon>Eukaryota</taxon>
        <taxon>Metazoa</taxon>
        <taxon>Echinodermata</taxon>
        <taxon>Eleutherozoa</taxon>
        <taxon>Echinozoa</taxon>
        <taxon>Echinoidea</taxon>
        <taxon>Euechinoidea</taxon>
        <taxon>Echinacea</taxon>
        <taxon>Camarodonta</taxon>
        <taxon>Echinidea</taxon>
        <taxon>Strongylocentrotidae</taxon>
        <taxon>Strongylocentrotus</taxon>
    </lineage>
</organism>
<dbReference type="FunFam" id="2.60.40.10:FF:003757">
    <property type="match status" value="1"/>
</dbReference>
<evidence type="ECO:0000259" key="2">
    <source>
        <dbReference type="PROSITE" id="PS50835"/>
    </source>
</evidence>
<dbReference type="InParanoid" id="A0A7M7PJR0"/>
<evidence type="ECO:0000313" key="4">
    <source>
        <dbReference type="EnsemblMetazoa" id="XP_030852512"/>
    </source>
</evidence>